<organism evidence="7 8">
    <name type="scientific">Diaphorina citri</name>
    <name type="common">Asian citrus psyllid</name>
    <dbReference type="NCBI Taxonomy" id="121845"/>
    <lineage>
        <taxon>Eukaryota</taxon>
        <taxon>Metazoa</taxon>
        <taxon>Ecdysozoa</taxon>
        <taxon>Arthropoda</taxon>
        <taxon>Hexapoda</taxon>
        <taxon>Insecta</taxon>
        <taxon>Pterygota</taxon>
        <taxon>Neoptera</taxon>
        <taxon>Paraneoptera</taxon>
        <taxon>Hemiptera</taxon>
        <taxon>Sternorrhyncha</taxon>
        <taxon>Psylloidea</taxon>
        <taxon>Psyllidae</taxon>
        <taxon>Diaphorininae</taxon>
        <taxon>Diaphorina</taxon>
    </lineage>
</organism>
<dbReference type="SUPFAM" id="SSF103481">
    <property type="entry name" value="Multidrug resistance efflux transporter EmrE"/>
    <property type="match status" value="2"/>
</dbReference>
<feature type="transmembrane region" description="Helical" evidence="5">
    <location>
        <begin position="310"/>
        <end position="330"/>
    </location>
</feature>
<dbReference type="GO" id="GO:0016020">
    <property type="term" value="C:membrane"/>
    <property type="evidence" value="ECO:0007669"/>
    <property type="project" value="UniProtKB-SubCell"/>
</dbReference>
<evidence type="ECO:0000256" key="3">
    <source>
        <dbReference type="ARBA" id="ARBA00022989"/>
    </source>
</evidence>
<dbReference type="Pfam" id="PF00892">
    <property type="entry name" value="EamA"/>
    <property type="match status" value="2"/>
</dbReference>
<dbReference type="KEGG" id="dci:103519621"/>
<feature type="transmembrane region" description="Helical" evidence="5">
    <location>
        <begin position="40"/>
        <end position="62"/>
    </location>
</feature>
<dbReference type="InterPro" id="IPR037185">
    <property type="entry name" value="EmrE-like"/>
</dbReference>
<dbReference type="Proteomes" id="UP000079169">
    <property type="component" value="Unplaced"/>
</dbReference>
<feature type="domain" description="EamA" evidence="6">
    <location>
        <begin position="43"/>
        <end position="173"/>
    </location>
</feature>
<feature type="transmembrane region" description="Helical" evidence="5">
    <location>
        <begin position="74"/>
        <end position="91"/>
    </location>
</feature>
<name>A0A3Q0JID5_DIACI</name>
<sequence length="441" mass="49020">MSSMLSHRSDQGDVELDYLVEEEEDLEEEEEQLSSSQQRYPYLGVLLATISSLFFSMCSVIVKWMVNVHPMQLAACRFIGVLMPAIPILIYKNETPFPKGKRVMLLLRSFTGTTGLMLSFYAFRHMHLADASVIVFSVPVFVSVFAYVFLKEPCGLFNVVSIFLTLLGVVLITRPPVLFGSTVPSLSVNDDESPTISSHLVEEEEDLEEEEEQLSSSQRRYPYLGVLLATISSLFFSMCSVIVKWMVNVHPMQLAACRFIGVLMPAIPILIYKNETPFPKGKRVMLLLRSFTGTTGLMLSFYAFRHMHLADASVIVFSVPVFVSVFAYVFLKEPCGLFNVVSIFLTLLGVVLITRPPVLFGSTVPSLSVNDDEEWEAVWGMWRGLWAAISATIFGANAMSLSAPLKGLHFSLSCLTSFCFVSRLYSKPLGSPGSGCPVLLL</sequence>
<feature type="domain" description="EamA" evidence="6">
    <location>
        <begin position="224"/>
        <end position="354"/>
    </location>
</feature>
<evidence type="ECO:0000313" key="8">
    <source>
        <dbReference type="RefSeq" id="XP_026686868.1"/>
    </source>
</evidence>
<keyword evidence="3 5" id="KW-1133">Transmembrane helix</keyword>
<feature type="transmembrane region" description="Helical" evidence="5">
    <location>
        <begin position="223"/>
        <end position="247"/>
    </location>
</feature>
<dbReference type="AlphaFoldDB" id="A0A3Q0JID5"/>
<evidence type="ECO:0000256" key="4">
    <source>
        <dbReference type="ARBA" id="ARBA00023136"/>
    </source>
</evidence>
<dbReference type="PANTHER" id="PTHR22911">
    <property type="entry name" value="ACYL-MALONYL CONDENSING ENZYME-RELATED"/>
    <property type="match status" value="1"/>
</dbReference>
<dbReference type="PaxDb" id="121845-A0A3Q0JID5"/>
<feature type="transmembrane region" description="Helical" evidence="5">
    <location>
        <begin position="378"/>
        <end position="396"/>
    </location>
</feature>
<feature type="transmembrane region" description="Helical" evidence="5">
    <location>
        <begin position="103"/>
        <end position="123"/>
    </location>
</feature>
<dbReference type="PANTHER" id="PTHR22911:SF6">
    <property type="entry name" value="SOLUTE CARRIER FAMILY 35 MEMBER G1"/>
    <property type="match status" value="1"/>
</dbReference>
<evidence type="ECO:0000313" key="7">
    <source>
        <dbReference type="Proteomes" id="UP000079169"/>
    </source>
</evidence>
<accession>A0A3Q0JID5</accession>
<evidence type="ECO:0000256" key="1">
    <source>
        <dbReference type="ARBA" id="ARBA00004141"/>
    </source>
</evidence>
<dbReference type="STRING" id="121845.A0A3Q0JID5"/>
<evidence type="ECO:0000256" key="5">
    <source>
        <dbReference type="SAM" id="Phobius"/>
    </source>
</evidence>
<dbReference type="GeneID" id="103519621"/>
<proteinExistence type="predicted"/>
<protein>
    <submittedName>
        <fullName evidence="8">Uncharacterized protein LOC103519621</fullName>
    </submittedName>
</protein>
<comment type="subcellular location">
    <subcellularLocation>
        <location evidence="1">Membrane</location>
        <topology evidence="1">Multi-pass membrane protein</topology>
    </subcellularLocation>
</comment>
<dbReference type="RefSeq" id="XP_026686868.1">
    <property type="nucleotide sequence ID" value="XM_026831067.1"/>
</dbReference>
<gene>
    <name evidence="8" type="primary">LOC103519621</name>
</gene>
<evidence type="ECO:0000256" key="2">
    <source>
        <dbReference type="ARBA" id="ARBA00022692"/>
    </source>
</evidence>
<feature type="transmembrane region" description="Helical" evidence="5">
    <location>
        <begin position="337"/>
        <end position="358"/>
    </location>
</feature>
<feature type="transmembrane region" description="Helical" evidence="5">
    <location>
        <begin position="156"/>
        <end position="173"/>
    </location>
</feature>
<keyword evidence="4 5" id="KW-0472">Membrane</keyword>
<reference evidence="8" key="1">
    <citation type="submission" date="2025-08" db="UniProtKB">
        <authorList>
            <consortium name="RefSeq"/>
        </authorList>
    </citation>
    <scope>IDENTIFICATION</scope>
</reference>
<keyword evidence="2 5" id="KW-0812">Transmembrane</keyword>
<evidence type="ECO:0000259" key="6">
    <source>
        <dbReference type="Pfam" id="PF00892"/>
    </source>
</evidence>
<feature type="transmembrane region" description="Helical" evidence="5">
    <location>
        <begin position="130"/>
        <end position="150"/>
    </location>
</feature>
<dbReference type="InterPro" id="IPR000620">
    <property type="entry name" value="EamA_dom"/>
</dbReference>
<keyword evidence="7" id="KW-1185">Reference proteome</keyword>
<feature type="transmembrane region" description="Helical" evidence="5">
    <location>
        <begin position="253"/>
        <end position="272"/>
    </location>
</feature>